<feature type="transmembrane region" description="Helical" evidence="2">
    <location>
        <begin position="1010"/>
        <end position="1030"/>
    </location>
</feature>
<feature type="transmembrane region" description="Helical" evidence="2">
    <location>
        <begin position="901"/>
        <end position="919"/>
    </location>
</feature>
<feature type="region of interest" description="Disordered" evidence="1">
    <location>
        <begin position="423"/>
        <end position="474"/>
    </location>
</feature>
<keyword evidence="2" id="KW-0812">Transmembrane</keyword>
<feature type="transmembrane region" description="Helical" evidence="2">
    <location>
        <begin position="878"/>
        <end position="895"/>
    </location>
</feature>
<keyword evidence="2" id="KW-1133">Transmembrane helix</keyword>
<dbReference type="SUPFAM" id="SSF63829">
    <property type="entry name" value="Calcium-dependent phosphotriesterase"/>
    <property type="match status" value="1"/>
</dbReference>
<feature type="region of interest" description="Disordered" evidence="1">
    <location>
        <begin position="107"/>
        <end position="319"/>
    </location>
</feature>
<dbReference type="KEGG" id="halc:EY643_06360"/>
<dbReference type="EMBL" id="CP036422">
    <property type="protein sequence ID" value="QFU75304.1"/>
    <property type="molecule type" value="Genomic_DNA"/>
</dbReference>
<sequence>MNKFNLTFWGEILPGRDPETVKARFAKMFDIREPEQLERFFSGETIVLRRNIERKVAAEYYAKLRKLGVEAELRKIDATGIATETETQRAHQEQAEKEKLAKRAKWEQARQEAEQEAQLRATKERERKLESSRQRQQRERREAQESEWKARQLEREREQLAQAARRQKEREKQAILRTEEERRRQEQAEARAQKDAEETARRRAEAEATAQRKAEEVQRKQAEAEERARLKAEESARKKAAREAARKTKAEAEAKRKAEAAERRAQEESQRRQEKADREAKAARQRAEREAQKKNEQELAAKKKAEREAAERERARQLALQREKDAAELRLRQEAEAEAAAKAAEIKRQEQERIERKRAEESARRQREAAARRAAQEAERVAREAEKARLKEEQEAHKARELALEQEREAERKRLEEQALARGAAELSTQKGLKVKSAAVRSAMELPRREKLGSGPSRKRQSGAPNDYRTHPFRNSAEVRSRATVARDSLKRTLAIAATILAATLLLTGRYISLDPTETVSGPSRIVAAPTGTLLVEAAGQLLIHDRSGTGKNTLSFLDLGLAADTRSLGFGPDGKLLVWGSAIETKTASEDTTGAGLWSCDLATEKCKALPKGVLASAPDNVVIHDLSGQMFVATAGTGELLKLDPTGEILSRTERAFAPSPALRLEMGLLFAGSAEGPAVSVLRYEDDAFGRQLDEVLLLPPRALEESQTQVHDFIRSGEYWWVSLRNPETASGGLYLFDSDWKYLRELAVPATLTSGHLTRWGQKILLFHPGTTEVLRFSSTGLAEVNYESDLLTEFIAEQHRSETISGAIWATVFSLCLVAVVGALTYTCHQYLRSLVYVNRPASGAEPLDQYSEHIVWVDPVEDRRRDLLRTGLGYGLICIAVLLLIAGLDASAHQALAAILALSGPAIGLLLYGRGESGHAGRVEDTLALVDHRDMYHLAHGARIHYRGPFLMIDDVVVFTGTALVPNLNPEQVRELIYPLARHGARVDRKTALIKLLEVRHPLAVGGVACAVSLLAALVVLVAGSF</sequence>
<gene>
    <name evidence="3" type="ORF">EY643_06360</name>
</gene>
<keyword evidence="2" id="KW-0472">Membrane</keyword>
<evidence type="ECO:0000256" key="2">
    <source>
        <dbReference type="SAM" id="Phobius"/>
    </source>
</evidence>
<evidence type="ECO:0000313" key="4">
    <source>
        <dbReference type="Proteomes" id="UP000326287"/>
    </source>
</evidence>
<organism evidence="3 4">
    <name type="scientific">Halioglobus maricola</name>
    <dbReference type="NCBI Taxonomy" id="2601894"/>
    <lineage>
        <taxon>Bacteria</taxon>
        <taxon>Pseudomonadati</taxon>
        <taxon>Pseudomonadota</taxon>
        <taxon>Gammaproteobacteria</taxon>
        <taxon>Cellvibrionales</taxon>
        <taxon>Halieaceae</taxon>
        <taxon>Halioglobus</taxon>
    </lineage>
</organism>
<feature type="compositionally biased region" description="Basic and acidic residues" evidence="1">
    <location>
        <begin position="121"/>
        <end position="159"/>
    </location>
</feature>
<dbReference type="Proteomes" id="UP000326287">
    <property type="component" value="Chromosome"/>
</dbReference>
<dbReference type="AlphaFoldDB" id="A0A5P9NJA2"/>
<reference evidence="3 4" key="1">
    <citation type="submission" date="2019-02" db="EMBL/GenBank/DDBJ databases">
        <authorList>
            <person name="Li S.-H."/>
        </authorList>
    </citation>
    <scope>NUCLEOTIDE SEQUENCE [LARGE SCALE GENOMIC DNA]</scope>
    <source>
        <strain evidence="3 4">IMCC14385</strain>
    </source>
</reference>
<name>A0A5P9NJA2_9GAMM</name>
<proteinExistence type="predicted"/>
<feature type="region of interest" description="Disordered" evidence="1">
    <location>
        <begin position="335"/>
        <end position="378"/>
    </location>
</feature>
<feature type="transmembrane region" description="Helical" evidence="2">
    <location>
        <begin position="813"/>
        <end position="832"/>
    </location>
</feature>
<evidence type="ECO:0000256" key="1">
    <source>
        <dbReference type="SAM" id="MobiDB-lite"/>
    </source>
</evidence>
<feature type="compositionally biased region" description="Basic and acidic residues" evidence="1">
    <location>
        <begin position="344"/>
        <end position="378"/>
    </location>
</feature>
<dbReference type="RefSeq" id="WP_152661410.1">
    <property type="nucleotide sequence ID" value="NZ_CP036422.1"/>
</dbReference>
<feature type="compositionally biased region" description="Basic and acidic residues" evidence="1">
    <location>
        <begin position="166"/>
        <end position="319"/>
    </location>
</feature>
<dbReference type="OrthoDB" id="5736790at2"/>
<protein>
    <submittedName>
        <fullName evidence="3">Uncharacterized protein</fullName>
    </submittedName>
</protein>
<evidence type="ECO:0000313" key="3">
    <source>
        <dbReference type="EMBL" id="QFU75304.1"/>
    </source>
</evidence>
<keyword evidence="4" id="KW-1185">Reference proteome</keyword>
<accession>A0A5P9NJA2</accession>